<comment type="caution">
    <text evidence="7">The sequence shown here is derived from an EMBL/GenBank/DDBJ whole genome shotgun (WGS) entry which is preliminary data.</text>
</comment>
<dbReference type="EMBL" id="MHTE01000004">
    <property type="protein sequence ID" value="OHA57497.1"/>
    <property type="molecule type" value="Genomic_DNA"/>
</dbReference>
<dbReference type="Proteomes" id="UP000178226">
    <property type="component" value="Unassembled WGS sequence"/>
</dbReference>
<accession>A0A1G2QAA6</accession>
<proteinExistence type="predicted"/>
<dbReference type="InterPro" id="IPR009080">
    <property type="entry name" value="tRNAsynth_Ia_anticodon-bd"/>
</dbReference>
<evidence type="ECO:0000256" key="2">
    <source>
        <dbReference type="ARBA" id="ARBA00022741"/>
    </source>
</evidence>
<keyword evidence="3" id="KW-0067">ATP-binding</keyword>
<feature type="domain" description="Methionyl/Valyl/Leucyl/Isoleucyl-tRNA synthetase anticodon-binding" evidence="6">
    <location>
        <begin position="69"/>
        <end position="196"/>
    </location>
</feature>
<dbReference type="GO" id="GO:0000049">
    <property type="term" value="F:tRNA binding"/>
    <property type="evidence" value="ECO:0007669"/>
    <property type="project" value="InterPro"/>
</dbReference>
<gene>
    <name evidence="7" type="ORF">A2441_03785</name>
</gene>
<keyword evidence="4" id="KW-0648">Protein biosynthesis</keyword>
<dbReference type="Pfam" id="PF19302">
    <property type="entry name" value="DUF5915"/>
    <property type="match status" value="1"/>
</dbReference>
<dbReference type="Pfam" id="PF08264">
    <property type="entry name" value="Anticodon_1"/>
    <property type="match status" value="1"/>
</dbReference>
<dbReference type="SUPFAM" id="SSF47323">
    <property type="entry name" value="Anticodon-binding domain of a subclass of class I aminoacyl-tRNA synthetases"/>
    <property type="match status" value="2"/>
</dbReference>
<dbReference type="InterPro" id="IPR023586">
    <property type="entry name" value="Ile-tRNA-ligase_type2"/>
</dbReference>
<dbReference type="GO" id="GO:0006428">
    <property type="term" value="P:isoleucyl-tRNA aminoacylation"/>
    <property type="evidence" value="ECO:0007669"/>
    <property type="project" value="TreeGrafter"/>
</dbReference>
<evidence type="ECO:0000256" key="3">
    <source>
        <dbReference type="ARBA" id="ARBA00022840"/>
    </source>
</evidence>
<dbReference type="GO" id="GO:0004822">
    <property type="term" value="F:isoleucine-tRNA ligase activity"/>
    <property type="evidence" value="ECO:0007669"/>
    <property type="project" value="InterPro"/>
</dbReference>
<evidence type="ECO:0000256" key="5">
    <source>
        <dbReference type="ARBA" id="ARBA00023146"/>
    </source>
</evidence>
<evidence type="ECO:0000259" key="6">
    <source>
        <dbReference type="Pfam" id="PF08264"/>
    </source>
</evidence>
<evidence type="ECO:0000256" key="1">
    <source>
        <dbReference type="ARBA" id="ARBA00022598"/>
    </source>
</evidence>
<organism evidence="7 8">
    <name type="scientific">Candidatus Veblenbacteria bacterium RIFOXYC2_FULL_42_11</name>
    <dbReference type="NCBI Taxonomy" id="1802428"/>
    <lineage>
        <taxon>Bacteria</taxon>
        <taxon>Candidatus Vebleniibacteriota</taxon>
    </lineage>
</organism>
<name>A0A1G2QAA6_9BACT</name>
<keyword evidence="1" id="KW-0436">Ligase</keyword>
<dbReference type="AlphaFoldDB" id="A0A1G2QAA6"/>
<dbReference type="CDD" id="cd07961">
    <property type="entry name" value="Anticodon_Ia_Ile_ABEc"/>
    <property type="match status" value="1"/>
</dbReference>
<dbReference type="InterPro" id="IPR013155">
    <property type="entry name" value="M/V/L/I-tRNA-synth_anticd-bd"/>
</dbReference>
<evidence type="ECO:0000313" key="7">
    <source>
        <dbReference type="EMBL" id="OHA57497.1"/>
    </source>
</evidence>
<keyword evidence="5" id="KW-0030">Aminoacyl-tRNA synthetase</keyword>
<reference evidence="7 8" key="1">
    <citation type="journal article" date="2016" name="Nat. Commun.">
        <title>Thousands of microbial genomes shed light on interconnected biogeochemical processes in an aquifer system.</title>
        <authorList>
            <person name="Anantharaman K."/>
            <person name="Brown C.T."/>
            <person name="Hug L.A."/>
            <person name="Sharon I."/>
            <person name="Castelle C.J."/>
            <person name="Probst A.J."/>
            <person name="Thomas B.C."/>
            <person name="Singh A."/>
            <person name="Wilkins M.J."/>
            <person name="Karaoz U."/>
            <person name="Brodie E.L."/>
            <person name="Williams K.H."/>
            <person name="Hubbard S.S."/>
            <person name="Banfield J.F."/>
        </authorList>
    </citation>
    <scope>NUCLEOTIDE SEQUENCE [LARGE SCALE GENOMIC DNA]</scope>
</reference>
<dbReference type="GO" id="GO:0005524">
    <property type="term" value="F:ATP binding"/>
    <property type="evidence" value="ECO:0007669"/>
    <property type="project" value="UniProtKB-KW"/>
</dbReference>
<dbReference type="InterPro" id="IPR033709">
    <property type="entry name" value="Anticodon_Ile_ABEc"/>
</dbReference>
<dbReference type="PANTHER" id="PTHR42780">
    <property type="entry name" value="SOLEUCYL-TRNA SYNTHETASE"/>
    <property type="match status" value="1"/>
</dbReference>
<dbReference type="Gene3D" id="1.10.730.10">
    <property type="entry name" value="Isoleucyl-tRNA Synthetase, Domain 1"/>
    <property type="match status" value="1"/>
</dbReference>
<protein>
    <recommendedName>
        <fullName evidence="6">Methionyl/Valyl/Leucyl/Isoleucyl-tRNA synthetase anticodon-binding domain-containing protein</fullName>
    </recommendedName>
</protein>
<sequence length="336" mass="38212">MNKYGADALRLHFYIANQPGEPKNFDENDVDQVVKKTLLILMNVMIFYELYQDKAEASRIAPKSDNVLDKWVLALLQQTTNEVTDHLEHYEITEAGRKLADFVTELSTWYVRRSRDRFKSGGKDAGLARTTLGFVLRQVAILLAPFTPFVADEVYSRVRGGFESVHLEEWLKQNKLSVEDAQLLDDMTKARQEVETALAQRAAVGLKVRQVLGSLTTTVAFDDDIKTIIADEVNVQEVRHGTETKLDTQMNDELKSLGLVREFTRQVNALRKELKLTIKDKVNLVVQVPDQLKSAIEKQLAEVKRAVIAESIEFSDQAQEHKIELNEIKISITLKK</sequence>
<evidence type="ECO:0000313" key="8">
    <source>
        <dbReference type="Proteomes" id="UP000178226"/>
    </source>
</evidence>
<dbReference type="PANTHER" id="PTHR42780:SF1">
    <property type="entry name" value="ISOLEUCINE--TRNA LIGASE, CYTOPLASMIC"/>
    <property type="match status" value="1"/>
</dbReference>
<evidence type="ECO:0000256" key="4">
    <source>
        <dbReference type="ARBA" id="ARBA00022917"/>
    </source>
</evidence>
<keyword evidence="2" id="KW-0547">Nucleotide-binding</keyword>
<dbReference type="STRING" id="1802428.A2441_03785"/>